<gene>
    <name evidence="3" type="ORF">R1flu_019870</name>
</gene>
<dbReference type="Proteomes" id="UP001605036">
    <property type="component" value="Unassembled WGS sequence"/>
</dbReference>
<feature type="domain" description="J" evidence="2">
    <location>
        <begin position="146"/>
        <end position="204"/>
    </location>
</feature>
<dbReference type="SUPFAM" id="SSF46565">
    <property type="entry name" value="Chaperone J-domain"/>
    <property type="match status" value="1"/>
</dbReference>
<dbReference type="CDD" id="cd06257">
    <property type="entry name" value="DnaJ"/>
    <property type="match status" value="1"/>
</dbReference>
<feature type="region of interest" description="Disordered" evidence="1">
    <location>
        <begin position="9"/>
        <end position="43"/>
    </location>
</feature>
<dbReference type="AlphaFoldDB" id="A0ABD1ZKY9"/>
<dbReference type="PANTHER" id="PTHR45000">
    <property type="entry name" value="CHAPERONE DNAJ-DOMAIN SUPERFAMILY PROTEIN"/>
    <property type="match status" value="1"/>
</dbReference>
<evidence type="ECO:0000259" key="2">
    <source>
        <dbReference type="PROSITE" id="PS50076"/>
    </source>
</evidence>
<evidence type="ECO:0000313" key="4">
    <source>
        <dbReference type="Proteomes" id="UP001605036"/>
    </source>
</evidence>
<dbReference type="PROSITE" id="PS50076">
    <property type="entry name" value="DNAJ_2"/>
    <property type="match status" value="1"/>
</dbReference>
<dbReference type="EMBL" id="JBHFFA010000001">
    <property type="protein sequence ID" value="KAL2651742.1"/>
    <property type="molecule type" value="Genomic_DNA"/>
</dbReference>
<evidence type="ECO:0000256" key="1">
    <source>
        <dbReference type="SAM" id="MobiDB-lite"/>
    </source>
</evidence>
<dbReference type="PRINTS" id="PR00625">
    <property type="entry name" value="JDOMAIN"/>
</dbReference>
<dbReference type="Pfam" id="PF00226">
    <property type="entry name" value="DnaJ"/>
    <property type="match status" value="1"/>
</dbReference>
<dbReference type="PANTHER" id="PTHR45000:SF5">
    <property type="entry name" value="CHAPERONE DNAJ-DOMAIN SUPERFAMILY PROTEIN"/>
    <property type="match status" value="1"/>
</dbReference>
<dbReference type="InterPro" id="IPR036869">
    <property type="entry name" value="J_dom_sf"/>
</dbReference>
<feature type="compositionally biased region" description="Basic and acidic residues" evidence="1">
    <location>
        <begin position="31"/>
        <end position="43"/>
    </location>
</feature>
<reference evidence="3 4" key="1">
    <citation type="submission" date="2024-09" db="EMBL/GenBank/DDBJ databases">
        <title>Chromosome-scale assembly of Riccia fluitans.</title>
        <authorList>
            <person name="Paukszto L."/>
            <person name="Sawicki J."/>
            <person name="Karawczyk K."/>
            <person name="Piernik-Szablinska J."/>
            <person name="Szczecinska M."/>
            <person name="Mazdziarz M."/>
        </authorList>
    </citation>
    <scope>NUCLEOTIDE SEQUENCE [LARGE SCALE GENOMIC DNA]</scope>
    <source>
        <strain evidence="3">Rf_01</strain>
        <tissue evidence="3">Aerial parts of the thallus</tissue>
    </source>
</reference>
<dbReference type="Gene3D" id="1.10.287.110">
    <property type="entry name" value="DnaJ domain"/>
    <property type="match status" value="1"/>
</dbReference>
<organism evidence="3 4">
    <name type="scientific">Riccia fluitans</name>
    <dbReference type="NCBI Taxonomy" id="41844"/>
    <lineage>
        <taxon>Eukaryota</taxon>
        <taxon>Viridiplantae</taxon>
        <taxon>Streptophyta</taxon>
        <taxon>Embryophyta</taxon>
        <taxon>Marchantiophyta</taxon>
        <taxon>Marchantiopsida</taxon>
        <taxon>Marchantiidae</taxon>
        <taxon>Marchantiales</taxon>
        <taxon>Ricciaceae</taxon>
        <taxon>Riccia</taxon>
    </lineage>
</organism>
<name>A0ABD1ZKY9_9MARC</name>
<sequence>MKRVLYVWKGNSSRQSASEKPGAAAQRAARRAQERQRWPSDFHEVDPEDVKRFWEQHLREMERIRRVQQSFEQERRRARKDRDYDPWQEAEGFSQTWEWRWEGGRWVWQRHTQQRWTEGDRRWADDESRWQRNQSDFHPSLKSSRHHYIVLGLDPSKKYTDAEIKAAFRAKAMQYHPDRNQTNKEDTAEKFRQVTEAYNALKGK</sequence>
<evidence type="ECO:0000313" key="3">
    <source>
        <dbReference type="EMBL" id="KAL2651742.1"/>
    </source>
</evidence>
<dbReference type="InterPro" id="IPR001623">
    <property type="entry name" value="DnaJ_domain"/>
</dbReference>
<keyword evidence="4" id="KW-1185">Reference proteome</keyword>
<protein>
    <recommendedName>
        <fullName evidence="2">J domain-containing protein</fullName>
    </recommendedName>
</protein>
<accession>A0ABD1ZKY9</accession>
<dbReference type="SMART" id="SM00271">
    <property type="entry name" value="DnaJ"/>
    <property type="match status" value="1"/>
</dbReference>
<comment type="caution">
    <text evidence="3">The sequence shown here is derived from an EMBL/GenBank/DDBJ whole genome shotgun (WGS) entry which is preliminary data.</text>
</comment>
<proteinExistence type="predicted"/>